<gene>
    <name evidence="1" type="ORF">AYI69_g11255</name>
</gene>
<dbReference type="EMBL" id="LSSM01007530">
    <property type="protein sequence ID" value="OMJ07939.1"/>
    <property type="molecule type" value="Genomic_DNA"/>
</dbReference>
<name>A0A1R1WZZ2_9FUNG</name>
<accession>A0A1R1WZZ2</accession>
<comment type="caution">
    <text evidence="1">The sequence shown here is derived from an EMBL/GenBank/DDBJ whole genome shotgun (WGS) entry which is preliminary data.</text>
</comment>
<keyword evidence="2" id="KW-1185">Reference proteome</keyword>
<protein>
    <submittedName>
        <fullName evidence="1">Uncharacterized protein</fullName>
    </submittedName>
</protein>
<organism evidence="1 2">
    <name type="scientific">Smittium culicis</name>
    <dbReference type="NCBI Taxonomy" id="133412"/>
    <lineage>
        <taxon>Eukaryota</taxon>
        <taxon>Fungi</taxon>
        <taxon>Fungi incertae sedis</taxon>
        <taxon>Zoopagomycota</taxon>
        <taxon>Kickxellomycotina</taxon>
        <taxon>Harpellomycetes</taxon>
        <taxon>Harpellales</taxon>
        <taxon>Legeriomycetaceae</taxon>
        <taxon>Smittium</taxon>
    </lineage>
</organism>
<dbReference type="AlphaFoldDB" id="A0A1R1WZZ2"/>
<dbReference type="Proteomes" id="UP000187429">
    <property type="component" value="Unassembled WGS sequence"/>
</dbReference>
<evidence type="ECO:0000313" key="2">
    <source>
        <dbReference type="Proteomes" id="UP000187429"/>
    </source>
</evidence>
<evidence type="ECO:0000313" key="1">
    <source>
        <dbReference type="EMBL" id="OMJ07939.1"/>
    </source>
</evidence>
<reference evidence="2" key="1">
    <citation type="submission" date="2017-01" db="EMBL/GenBank/DDBJ databases">
        <authorList>
            <person name="Wang Y."/>
            <person name="White M."/>
            <person name="Kvist S."/>
            <person name="Moncalvo J.-M."/>
        </authorList>
    </citation>
    <scope>NUCLEOTIDE SEQUENCE [LARGE SCALE GENOMIC DNA]</scope>
    <source>
        <strain evidence="2">ID-206-W2</strain>
    </source>
</reference>
<proteinExistence type="predicted"/>
<sequence>MEREELLVKLVQVFLEQNERSVSVGNRVFSFSGHFGVSLVKPSRQEYGVPAEGGRSSWFDDGAVGYSVKEDGFSARAWGVGEGAFGVGRLVGKCGEHFGQTSGTKLFKEPFDVWAGQAVERVEAKTGIFGDDRTINDLCRLLAFVDRDLSCSSLDFWQIDVSAQKGYFGVCAQDLLDLLELVLIAGHESYIHPLEHGIHSNLDLYSLED</sequence>